<protein>
    <submittedName>
        <fullName evidence="2">Insulin-like domain-containing protein</fullName>
    </submittedName>
</protein>
<dbReference type="Proteomes" id="UP000887576">
    <property type="component" value="Unplaced"/>
</dbReference>
<organism evidence="1 2">
    <name type="scientific">Panagrolaimus sp. JU765</name>
    <dbReference type="NCBI Taxonomy" id="591449"/>
    <lineage>
        <taxon>Eukaryota</taxon>
        <taxon>Metazoa</taxon>
        <taxon>Ecdysozoa</taxon>
        <taxon>Nematoda</taxon>
        <taxon>Chromadorea</taxon>
        <taxon>Rhabditida</taxon>
        <taxon>Tylenchina</taxon>
        <taxon>Panagrolaimomorpha</taxon>
        <taxon>Panagrolaimoidea</taxon>
        <taxon>Panagrolaimidae</taxon>
        <taxon>Panagrolaimus</taxon>
    </lineage>
</organism>
<sequence length="133" mass="14796">MSSFRKLKRLSHQTLIVGLLLLTVLPSAECSFRLCGFKLTMTLQALCKNKLCGGFVVNTLAGQSPPVEEEMEGDERTALLLYTPSYQKRSGIATECCEKRCSLNYLKTYCCAGFSNTKPASTKRSAYLNEDYT</sequence>
<evidence type="ECO:0000313" key="2">
    <source>
        <dbReference type="WBParaSite" id="JU765_v2.g17121.t1"/>
    </source>
</evidence>
<dbReference type="WBParaSite" id="JU765_v2.g17121.t1">
    <property type="protein sequence ID" value="JU765_v2.g17121.t1"/>
    <property type="gene ID" value="JU765_v2.g17121"/>
</dbReference>
<reference evidence="2" key="1">
    <citation type="submission" date="2022-11" db="UniProtKB">
        <authorList>
            <consortium name="WormBaseParasite"/>
        </authorList>
    </citation>
    <scope>IDENTIFICATION</scope>
</reference>
<proteinExistence type="predicted"/>
<name>A0AC34QK89_9BILA</name>
<evidence type="ECO:0000313" key="1">
    <source>
        <dbReference type="Proteomes" id="UP000887576"/>
    </source>
</evidence>
<accession>A0AC34QK89</accession>